<dbReference type="GO" id="GO:0016020">
    <property type="term" value="C:membrane"/>
    <property type="evidence" value="ECO:0007669"/>
    <property type="project" value="UniProtKB-SubCell"/>
</dbReference>
<evidence type="ECO:0000256" key="3">
    <source>
        <dbReference type="ARBA" id="ARBA00022692"/>
    </source>
</evidence>
<evidence type="ECO:0000256" key="5">
    <source>
        <dbReference type="ARBA" id="ARBA00023136"/>
    </source>
</evidence>
<feature type="transmembrane region" description="Helical" evidence="6">
    <location>
        <begin position="96"/>
        <end position="118"/>
    </location>
</feature>
<comment type="subcellular location">
    <subcellularLocation>
        <location evidence="1">Membrane</location>
        <topology evidence="1">Multi-pass membrane protein</topology>
    </subcellularLocation>
</comment>
<evidence type="ECO:0000256" key="4">
    <source>
        <dbReference type="ARBA" id="ARBA00022989"/>
    </source>
</evidence>
<evidence type="ECO:0000256" key="6">
    <source>
        <dbReference type="SAM" id="Phobius"/>
    </source>
</evidence>
<feature type="domain" description="EamA" evidence="7">
    <location>
        <begin position="10"/>
        <end position="140"/>
    </location>
</feature>
<reference evidence="8 9" key="1">
    <citation type="submission" date="2016-10" db="EMBL/GenBank/DDBJ databases">
        <authorList>
            <person name="de Groot N.N."/>
        </authorList>
    </citation>
    <scope>NUCLEOTIDE SEQUENCE [LARGE SCALE GENOMIC DNA]</scope>
    <source>
        <strain evidence="8 9">DSM 16619</strain>
    </source>
</reference>
<evidence type="ECO:0000259" key="7">
    <source>
        <dbReference type="Pfam" id="PF00892"/>
    </source>
</evidence>
<evidence type="ECO:0000256" key="2">
    <source>
        <dbReference type="ARBA" id="ARBA00007362"/>
    </source>
</evidence>
<feature type="transmembrane region" description="Helical" evidence="6">
    <location>
        <begin position="243"/>
        <end position="264"/>
    </location>
</feature>
<dbReference type="EMBL" id="FMZC01000004">
    <property type="protein sequence ID" value="SDD07850.1"/>
    <property type="molecule type" value="Genomic_DNA"/>
</dbReference>
<dbReference type="PANTHER" id="PTHR32322:SF2">
    <property type="entry name" value="EAMA DOMAIN-CONTAINING PROTEIN"/>
    <property type="match status" value="1"/>
</dbReference>
<feature type="transmembrane region" description="Helical" evidence="6">
    <location>
        <begin position="270"/>
        <end position="288"/>
    </location>
</feature>
<dbReference type="SUPFAM" id="SSF103481">
    <property type="entry name" value="Multidrug resistance efflux transporter EmrE"/>
    <property type="match status" value="2"/>
</dbReference>
<keyword evidence="3 6" id="KW-0812">Transmembrane</keyword>
<evidence type="ECO:0000313" key="9">
    <source>
        <dbReference type="Proteomes" id="UP000198781"/>
    </source>
</evidence>
<keyword evidence="5 6" id="KW-0472">Membrane</keyword>
<keyword evidence="9" id="KW-1185">Reference proteome</keyword>
<feature type="transmembrane region" description="Helical" evidence="6">
    <location>
        <begin position="37"/>
        <end position="57"/>
    </location>
</feature>
<feature type="transmembrane region" description="Helical" evidence="6">
    <location>
        <begin position="154"/>
        <end position="171"/>
    </location>
</feature>
<evidence type="ECO:0000256" key="1">
    <source>
        <dbReference type="ARBA" id="ARBA00004141"/>
    </source>
</evidence>
<accession>A0A1G6RT42</accession>
<dbReference type="InterPro" id="IPR000620">
    <property type="entry name" value="EamA_dom"/>
</dbReference>
<feature type="transmembrane region" description="Helical" evidence="6">
    <location>
        <begin position="214"/>
        <end position="236"/>
    </location>
</feature>
<feature type="transmembrane region" description="Helical" evidence="6">
    <location>
        <begin position="125"/>
        <end position="142"/>
    </location>
</feature>
<protein>
    <submittedName>
        <fullName evidence="8">Threonine/homoserine efflux transporter RhtA</fullName>
    </submittedName>
</protein>
<keyword evidence="4 6" id="KW-1133">Transmembrane helix</keyword>
<dbReference type="Proteomes" id="UP000198781">
    <property type="component" value="Unassembled WGS sequence"/>
</dbReference>
<gene>
    <name evidence="8" type="ORF">SAMN05192589_104234</name>
</gene>
<name>A0A1G6RT42_9BURK</name>
<dbReference type="PANTHER" id="PTHR32322">
    <property type="entry name" value="INNER MEMBRANE TRANSPORTER"/>
    <property type="match status" value="1"/>
</dbReference>
<dbReference type="InterPro" id="IPR050638">
    <property type="entry name" value="AA-Vitamin_Transporters"/>
</dbReference>
<sequence length="300" mass="32346">MPALSRRQLVALVLVTLIWGFNWPVMKLGVAGFPPLSFRTISLWFGLPVLAMALVLLKAPFAVPRAYWLPLAGLGIVNMVLWHAFSILAIPSLSSGRAAILGYTMPIFSAVLGALCFGNRLAPRAWAGVAAAAGGVLLLLWHELSQLGGRPVGVGLMLTAAASWALGTQLLRRSTLPLPALTLSFWMTVQSAVVLSLLSLLLERDQWHAPTPPGWGAIVFNAVLVLGFAQPAWFFLVRGLPPVASTLSVMMIPVLGVFSGAVWLGERLHWQDWAAVALMVLAIASVLWPRRTADARLKDR</sequence>
<proteinExistence type="inferred from homology"/>
<dbReference type="OrthoDB" id="5298131at2"/>
<evidence type="ECO:0000313" key="8">
    <source>
        <dbReference type="EMBL" id="SDD07850.1"/>
    </source>
</evidence>
<dbReference type="STRING" id="187868.SAMN05192589_104234"/>
<organism evidence="8 9">
    <name type="scientific">Paracidovorax valerianellae</name>
    <dbReference type="NCBI Taxonomy" id="187868"/>
    <lineage>
        <taxon>Bacteria</taxon>
        <taxon>Pseudomonadati</taxon>
        <taxon>Pseudomonadota</taxon>
        <taxon>Betaproteobacteria</taxon>
        <taxon>Burkholderiales</taxon>
        <taxon>Comamonadaceae</taxon>
        <taxon>Paracidovorax</taxon>
    </lineage>
</organism>
<dbReference type="AlphaFoldDB" id="A0A1G6RT42"/>
<dbReference type="InterPro" id="IPR037185">
    <property type="entry name" value="EmrE-like"/>
</dbReference>
<feature type="domain" description="EamA" evidence="7">
    <location>
        <begin position="153"/>
        <end position="287"/>
    </location>
</feature>
<comment type="similarity">
    <text evidence="2">Belongs to the EamA transporter family.</text>
</comment>
<dbReference type="RefSeq" id="WP_092743050.1">
    <property type="nucleotide sequence ID" value="NZ_FMZC01000004.1"/>
</dbReference>
<feature type="transmembrane region" description="Helical" evidence="6">
    <location>
        <begin position="69"/>
        <end position="90"/>
    </location>
</feature>
<dbReference type="Pfam" id="PF00892">
    <property type="entry name" value="EamA"/>
    <property type="match status" value="2"/>
</dbReference>
<feature type="transmembrane region" description="Helical" evidence="6">
    <location>
        <begin position="183"/>
        <end position="202"/>
    </location>
</feature>